<sequence length="407" mass="47921">MIEILNLLASLILILVICIFLLFFNKSFIFKRISFYFFGLSSLIAILNHYYSIFSPLPDADSFHYLSTKFIENTFYGGSTYINQSVGAMFFVKFFVVPIYLVFGNNPLNVILINNFLITLVFIMIVKVSEYIALYFNDSDLSLRRKSRIELLSFGLVFFYPSLFMYRMFLLRDPLIIFAIILFIYSLLLIFTMKINKKSITFFIVSILLIGFIRPQNVPILIICIIIYTVFFWKIKIVPKLGIILFIFAIVFLFSETQVFRFINLINPSYLMSYRYSQVIQFNSYLSDINYYSWFEVIKYIPQTSFYYLLTPFFWEPASYRYLIPSIDSLFNFSIFILLIFSLKAQNRSSNKIKKYISFLVIFSLVSFVSYSVVEVYMGGAVRHRMQQIILLLPIVIGWLSSRKGKD</sequence>
<feature type="transmembrane region" description="Helical" evidence="1">
    <location>
        <begin position="6"/>
        <end position="24"/>
    </location>
</feature>
<evidence type="ECO:0000313" key="3">
    <source>
        <dbReference type="Proteomes" id="UP000679498"/>
    </source>
</evidence>
<keyword evidence="1" id="KW-0812">Transmembrane</keyword>
<feature type="transmembrane region" description="Helical" evidence="1">
    <location>
        <begin position="386"/>
        <end position="402"/>
    </location>
</feature>
<reference evidence="2 3" key="1">
    <citation type="submission" date="2021-05" db="EMBL/GenBank/DDBJ databases">
        <title>Biocontrol using Exiguobacterium acetylicum SI17 against litchi downy blight caused by Peronophythora litchii.</title>
        <authorList>
            <person name="Zheng L."/>
        </authorList>
    </citation>
    <scope>NUCLEOTIDE SEQUENCE [LARGE SCALE GENOMIC DNA]</scope>
    <source>
        <strain evidence="2 3">SI17</strain>
    </source>
</reference>
<organism evidence="2 3">
    <name type="scientific">Exiguobacterium acetylicum</name>
    <name type="common">Brevibacterium acetylicum</name>
    <dbReference type="NCBI Taxonomy" id="41170"/>
    <lineage>
        <taxon>Bacteria</taxon>
        <taxon>Bacillati</taxon>
        <taxon>Bacillota</taxon>
        <taxon>Bacilli</taxon>
        <taxon>Bacillales</taxon>
        <taxon>Bacillales Family XII. Incertae Sedis</taxon>
        <taxon>Exiguobacterium</taxon>
    </lineage>
</organism>
<feature type="transmembrane region" description="Helical" evidence="1">
    <location>
        <begin position="243"/>
        <end position="263"/>
    </location>
</feature>
<name>A0ABX8G831_EXIAC</name>
<gene>
    <name evidence="2" type="ORF">KKI46_14270</name>
</gene>
<keyword evidence="1" id="KW-0472">Membrane</keyword>
<feature type="transmembrane region" description="Helical" evidence="1">
    <location>
        <begin position="355"/>
        <end position="374"/>
    </location>
</feature>
<feature type="transmembrane region" description="Helical" evidence="1">
    <location>
        <begin position="33"/>
        <end position="51"/>
    </location>
</feature>
<evidence type="ECO:0000256" key="1">
    <source>
        <dbReference type="SAM" id="Phobius"/>
    </source>
</evidence>
<keyword evidence="1" id="KW-1133">Transmembrane helix</keyword>
<feature type="transmembrane region" description="Helical" evidence="1">
    <location>
        <begin position="175"/>
        <end position="195"/>
    </location>
</feature>
<feature type="transmembrane region" description="Helical" evidence="1">
    <location>
        <begin position="201"/>
        <end position="231"/>
    </location>
</feature>
<proteinExistence type="predicted"/>
<feature type="transmembrane region" description="Helical" evidence="1">
    <location>
        <begin position="110"/>
        <end position="129"/>
    </location>
</feature>
<dbReference type="Proteomes" id="UP000679498">
    <property type="component" value="Chromosome"/>
</dbReference>
<dbReference type="GeneID" id="88812858"/>
<evidence type="ECO:0000313" key="2">
    <source>
        <dbReference type="EMBL" id="QWB29740.1"/>
    </source>
</evidence>
<evidence type="ECO:0008006" key="4">
    <source>
        <dbReference type="Google" id="ProtNLM"/>
    </source>
</evidence>
<dbReference type="EMBL" id="CP075897">
    <property type="protein sequence ID" value="QWB29740.1"/>
    <property type="molecule type" value="Genomic_DNA"/>
</dbReference>
<dbReference type="RefSeq" id="WP_214729685.1">
    <property type="nucleotide sequence ID" value="NZ_CP075897.1"/>
</dbReference>
<feature type="transmembrane region" description="Helical" evidence="1">
    <location>
        <begin position="149"/>
        <end position="168"/>
    </location>
</feature>
<protein>
    <recommendedName>
        <fullName evidence="4">Oligosaccharide repeat unit polymerase</fullName>
    </recommendedName>
</protein>
<keyword evidence="3" id="KW-1185">Reference proteome</keyword>
<feature type="transmembrane region" description="Helical" evidence="1">
    <location>
        <begin position="322"/>
        <end position="343"/>
    </location>
</feature>
<feature type="transmembrane region" description="Helical" evidence="1">
    <location>
        <begin position="81"/>
        <end position="103"/>
    </location>
</feature>
<accession>A0ABX8G831</accession>